<name>A0A0M1P3U8_9BACL</name>
<dbReference type="InterPro" id="IPR010611">
    <property type="entry name" value="3D_dom"/>
</dbReference>
<dbReference type="GO" id="GO:0009254">
    <property type="term" value="P:peptidoglycan turnover"/>
    <property type="evidence" value="ECO:0007669"/>
    <property type="project" value="InterPro"/>
</dbReference>
<dbReference type="PROSITE" id="PS51782">
    <property type="entry name" value="LYSM"/>
    <property type="match status" value="1"/>
</dbReference>
<dbReference type="GO" id="GO:0004553">
    <property type="term" value="F:hydrolase activity, hydrolyzing O-glycosyl compounds"/>
    <property type="evidence" value="ECO:0007669"/>
    <property type="project" value="InterPro"/>
</dbReference>
<dbReference type="OrthoDB" id="9798935at2"/>
<protein>
    <recommendedName>
        <fullName evidence="2">LysM domain-containing protein</fullName>
    </recommendedName>
</protein>
<dbReference type="Pfam" id="PF06725">
    <property type="entry name" value="3D"/>
    <property type="match status" value="1"/>
</dbReference>
<evidence type="ECO:0000313" key="4">
    <source>
        <dbReference type="Proteomes" id="UP000036932"/>
    </source>
</evidence>
<dbReference type="InterPro" id="IPR036779">
    <property type="entry name" value="LysM_dom_sf"/>
</dbReference>
<dbReference type="SUPFAM" id="SSF54106">
    <property type="entry name" value="LysM domain"/>
    <property type="match status" value="1"/>
</dbReference>
<dbReference type="PATRIC" id="fig|1705565.3.peg.3360"/>
<dbReference type="Gene3D" id="2.40.40.10">
    <property type="entry name" value="RlpA-like domain"/>
    <property type="match status" value="1"/>
</dbReference>
<dbReference type="AlphaFoldDB" id="A0A0M1P3U8"/>
<evidence type="ECO:0000313" key="3">
    <source>
        <dbReference type="EMBL" id="KOR88975.1"/>
    </source>
</evidence>
<reference evidence="4" key="1">
    <citation type="submission" date="2015-08" db="EMBL/GenBank/DDBJ databases">
        <title>Genome sequencing project for genomic taxonomy and phylogenomics of Bacillus-like bacteria.</title>
        <authorList>
            <person name="Liu B."/>
            <person name="Wang J."/>
            <person name="Zhu Y."/>
            <person name="Liu G."/>
            <person name="Chen Q."/>
            <person name="Chen Z."/>
            <person name="Lan J."/>
            <person name="Che J."/>
            <person name="Ge C."/>
            <person name="Shi H."/>
            <person name="Pan Z."/>
            <person name="Liu X."/>
        </authorList>
    </citation>
    <scope>NUCLEOTIDE SEQUENCE [LARGE SCALE GENOMIC DNA]</scope>
    <source>
        <strain evidence="4">FJAT-22460</strain>
    </source>
</reference>
<accession>A0A0M1P3U8</accession>
<proteinExistence type="predicted"/>
<dbReference type="SMART" id="SM00257">
    <property type="entry name" value="LysM"/>
    <property type="match status" value="1"/>
</dbReference>
<evidence type="ECO:0000259" key="2">
    <source>
        <dbReference type="PROSITE" id="PS51782"/>
    </source>
</evidence>
<keyword evidence="4" id="KW-1185">Reference proteome</keyword>
<dbReference type="Proteomes" id="UP000036932">
    <property type="component" value="Unassembled WGS sequence"/>
</dbReference>
<dbReference type="InterPro" id="IPR018392">
    <property type="entry name" value="LysM"/>
</dbReference>
<dbReference type="SUPFAM" id="SSF50685">
    <property type="entry name" value="Barwin-like endoglucanases"/>
    <property type="match status" value="1"/>
</dbReference>
<evidence type="ECO:0000256" key="1">
    <source>
        <dbReference type="ARBA" id="ARBA00022729"/>
    </source>
</evidence>
<sequence length="243" mass="26042">MLQQMKSWTRNREHHQTLKRAGKTAKWLTITAVALGLTFAGGGMTAHASSLHTAKNGDTFYRLSKQYGVNLDKLMKANPSIKATNIYPGLKITIPGLVSINSTASAAPITSGTTAFTPSLNVIPQNKVVEAWGKTFNYSKTVSVKATAYSSAASENGKWGAVDYLGNSLELGTIAVDPKVIPLGTKVLVTGHEHRGLPKKAFVAEARDIGSAIKGNRIDIYIPGSQASVKQFGIQDIKLYIID</sequence>
<dbReference type="InterPro" id="IPR036908">
    <property type="entry name" value="RlpA-like_sf"/>
</dbReference>
<dbReference type="CDD" id="cd14667">
    <property type="entry name" value="3D_containing_proteins"/>
    <property type="match status" value="1"/>
</dbReference>
<dbReference type="RefSeq" id="WP_054401970.1">
    <property type="nucleotide sequence ID" value="NZ_LIUT01000001.1"/>
</dbReference>
<dbReference type="PANTHER" id="PTHR39160">
    <property type="entry name" value="CELL WALL-BINDING PROTEIN YOCH"/>
    <property type="match status" value="1"/>
</dbReference>
<dbReference type="Gene3D" id="3.10.350.10">
    <property type="entry name" value="LysM domain"/>
    <property type="match status" value="1"/>
</dbReference>
<dbReference type="GO" id="GO:0019867">
    <property type="term" value="C:outer membrane"/>
    <property type="evidence" value="ECO:0007669"/>
    <property type="project" value="InterPro"/>
</dbReference>
<dbReference type="CDD" id="cd00118">
    <property type="entry name" value="LysM"/>
    <property type="match status" value="1"/>
</dbReference>
<dbReference type="Pfam" id="PF01476">
    <property type="entry name" value="LysM"/>
    <property type="match status" value="1"/>
</dbReference>
<dbReference type="InterPro" id="IPR051933">
    <property type="entry name" value="Resuscitation_pf_RpfB"/>
</dbReference>
<dbReference type="InterPro" id="IPR059180">
    <property type="entry name" value="3D_YorM"/>
</dbReference>
<feature type="domain" description="LysM" evidence="2">
    <location>
        <begin position="50"/>
        <end position="94"/>
    </location>
</feature>
<gene>
    <name evidence="3" type="ORF">AM231_07220</name>
</gene>
<comment type="caution">
    <text evidence="3">The sequence shown here is derived from an EMBL/GenBank/DDBJ whole genome shotgun (WGS) entry which is preliminary data.</text>
</comment>
<organism evidence="3 4">
    <name type="scientific">Paenibacillus solani</name>
    <dbReference type="NCBI Taxonomy" id="1705565"/>
    <lineage>
        <taxon>Bacteria</taxon>
        <taxon>Bacillati</taxon>
        <taxon>Bacillota</taxon>
        <taxon>Bacilli</taxon>
        <taxon>Bacillales</taxon>
        <taxon>Paenibacillaceae</taxon>
        <taxon>Paenibacillus</taxon>
    </lineage>
</organism>
<dbReference type="EMBL" id="LIUT01000001">
    <property type="protein sequence ID" value="KOR88975.1"/>
    <property type="molecule type" value="Genomic_DNA"/>
</dbReference>
<dbReference type="PANTHER" id="PTHR39160:SF4">
    <property type="entry name" value="RESUSCITATION-PROMOTING FACTOR RPFB"/>
    <property type="match status" value="1"/>
</dbReference>
<keyword evidence="1" id="KW-0732">Signal</keyword>